<reference evidence="3" key="1">
    <citation type="submission" date="2021-03" db="EMBL/GenBank/DDBJ databases">
        <title>Chromosome level genome of the anhydrobiotic midge Polypedilum vanderplanki.</title>
        <authorList>
            <person name="Yoshida Y."/>
            <person name="Kikawada T."/>
            <person name="Gusev O."/>
        </authorList>
    </citation>
    <scope>NUCLEOTIDE SEQUENCE</scope>
    <source>
        <strain evidence="3">NIAS01</strain>
        <tissue evidence="3">Whole body or cell culture</tissue>
    </source>
</reference>
<dbReference type="InterPro" id="IPR036508">
    <property type="entry name" value="Chitin-bd_dom_sf"/>
</dbReference>
<name>A0A9J6BE12_POLVA</name>
<comment type="caution">
    <text evidence="3">The sequence shown here is derived from an EMBL/GenBank/DDBJ whole genome shotgun (WGS) entry which is preliminary data.</text>
</comment>
<evidence type="ECO:0000313" key="4">
    <source>
        <dbReference type="Proteomes" id="UP001107558"/>
    </source>
</evidence>
<sequence length="130" mass="14639">MKKFSFLIFTLTICAINGFNWNFLNVFHSEIEKTVPEIDCTQFVDGQRFPDAKECSIFYRCINGRGIEFRCPPERPNFNTCNLECVTEEEFHVCGEPCSYASPAPANIPTAGTKTTSYTPPTAPTQPIKV</sequence>
<protein>
    <recommendedName>
        <fullName evidence="2">Chitin-binding type-2 domain-containing protein</fullName>
    </recommendedName>
</protein>
<feature type="region of interest" description="Disordered" evidence="1">
    <location>
        <begin position="111"/>
        <end position="130"/>
    </location>
</feature>
<dbReference type="EMBL" id="JADBJN010000004">
    <property type="protein sequence ID" value="KAG5667774.1"/>
    <property type="molecule type" value="Genomic_DNA"/>
</dbReference>
<proteinExistence type="predicted"/>
<dbReference type="OrthoDB" id="6020543at2759"/>
<dbReference type="Gene3D" id="2.170.140.10">
    <property type="entry name" value="Chitin binding domain"/>
    <property type="match status" value="1"/>
</dbReference>
<keyword evidence="4" id="KW-1185">Reference proteome</keyword>
<evidence type="ECO:0000256" key="1">
    <source>
        <dbReference type="SAM" id="MobiDB-lite"/>
    </source>
</evidence>
<dbReference type="GO" id="GO:0005576">
    <property type="term" value="C:extracellular region"/>
    <property type="evidence" value="ECO:0007669"/>
    <property type="project" value="InterPro"/>
</dbReference>
<evidence type="ECO:0000259" key="2">
    <source>
        <dbReference type="PROSITE" id="PS50940"/>
    </source>
</evidence>
<gene>
    <name evidence="3" type="ORF">PVAND_015744</name>
</gene>
<accession>A0A9J6BE12</accession>
<dbReference type="GO" id="GO:0008061">
    <property type="term" value="F:chitin binding"/>
    <property type="evidence" value="ECO:0007669"/>
    <property type="project" value="InterPro"/>
</dbReference>
<dbReference type="AlphaFoldDB" id="A0A9J6BE12"/>
<feature type="domain" description="Chitin-binding type-2" evidence="2">
    <location>
        <begin position="37"/>
        <end position="96"/>
    </location>
</feature>
<dbReference type="Pfam" id="PF01607">
    <property type="entry name" value="CBM_14"/>
    <property type="match status" value="1"/>
</dbReference>
<dbReference type="SUPFAM" id="SSF57625">
    <property type="entry name" value="Invertebrate chitin-binding proteins"/>
    <property type="match status" value="1"/>
</dbReference>
<organism evidence="3 4">
    <name type="scientific">Polypedilum vanderplanki</name>
    <name type="common">Sleeping chironomid midge</name>
    <dbReference type="NCBI Taxonomy" id="319348"/>
    <lineage>
        <taxon>Eukaryota</taxon>
        <taxon>Metazoa</taxon>
        <taxon>Ecdysozoa</taxon>
        <taxon>Arthropoda</taxon>
        <taxon>Hexapoda</taxon>
        <taxon>Insecta</taxon>
        <taxon>Pterygota</taxon>
        <taxon>Neoptera</taxon>
        <taxon>Endopterygota</taxon>
        <taxon>Diptera</taxon>
        <taxon>Nematocera</taxon>
        <taxon>Chironomoidea</taxon>
        <taxon>Chironomidae</taxon>
        <taxon>Chironominae</taxon>
        <taxon>Polypedilum</taxon>
        <taxon>Polypedilum</taxon>
    </lineage>
</organism>
<dbReference type="InterPro" id="IPR002557">
    <property type="entry name" value="Chitin-bd_dom"/>
</dbReference>
<evidence type="ECO:0000313" key="3">
    <source>
        <dbReference type="EMBL" id="KAG5667774.1"/>
    </source>
</evidence>
<feature type="compositionally biased region" description="Polar residues" evidence="1">
    <location>
        <begin position="111"/>
        <end position="120"/>
    </location>
</feature>
<dbReference type="Proteomes" id="UP001107558">
    <property type="component" value="Chromosome 4"/>
</dbReference>
<dbReference type="PROSITE" id="PS50940">
    <property type="entry name" value="CHIT_BIND_II"/>
    <property type="match status" value="1"/>
</dbReference>